<dbReference type="GO" id="GO:0008380">
    <property type="term" value="P:RNA splicing"/>
    <property type="evidence" value="ECO:0007669"/>
    <property type="project" value="TreeGrafter"/>
</dbReference>
<comment type="caution">
    <text evidence="2">The sequence shown here is derived from an EMBL/GenBank/DDBJ whole genome shotgun (WGS) entry which is preliminary data.</text>
</comment>
<dbReference type="EMBL" id="BTRK01000005">
    <property type="protein sequence ID" value="GMR56240.1"/>
    <property type="molecule type" value="Genomic_DNA"/>
</dbReference>
<gene>
    <name evidence="2" type="ORF">PMAYCL1PPCAC_26435</name>
</gene>
<feature type="compositionally biased region" description="Basic and acidic residues" evidence="1">
    <location>
        <begin position="64"/>
        <end position="80"/>
    </location>
</feature>
<dbReference type="GO" id="GO:0003723">
    <property type="term" value="F:RNA binding"/>
    <property type="evidence" value="ECO:0007669"/>
    <property type="project" value="TreeGrafter"/>
</dbReference>
<accession>A0AAN5D561</accession>
<name>A0AAN5D561_9BILA</name>
<dbReference type="GO" id="GO:0061574">
    <property type="term" value="C:ASAP complex"/>
    <property type="evidence" value="ECO:0007669"/>
    <property type="project" value="TreeGrafter"/>
</dbReference>
<dbReference type="GO" id="GO:0071011">
    <property type="term" value="C:precatalytic spliceosome"/>
    <property type="evidence" value="ECO:0007669"/>
    <property type="project" value="TreeGrafter"/>
</dbReference>
<feature type="region of interest" description="Disordered" evidence="1">
    <location>
        <begin position="60"/>
        <end position="82"/>
    </location>
</feature>
<dbReference type="PANTHER" id="PTHR46589">
    <property type="entry name" value="APOPTOTIC CHROMATIN CONDENSATION INDUCER IN THE NUCLEUS"/>
    <property type="match status" value="1"/>
</dbReference>
<feature type="compositionally biased region" description="Basic and acidic residues" evidence="1">
    <location>
        <begin position="187"/>
        <end position="207"/>
    </location>
</feature>
<feature type="non-terminal residue" evidence="2">
    <location>
        <position position="1"/>
    </location>
</feature>
<reference evidence="3" key="1">
    <citation type="submission" date="2022-10" db="EMBL/GenBank/DDBJ databases">
        <title>Genome assembly of Pristionchus species.</title>
        <authorList>
            <person name="Yoshida K."/>
            <person name="Sommer R.J."/>
        </authorList>
    </citation>
    <scope>NUCLEOTIDE SEQUENCE [LARGE SCALE GENOMIC DNA]</scope>
    <source>
        <strain evidence="3">RS5460</strain>
    </source>
</reference>
<evidence type="ECO:0000313" key="2">
    <source>
        <dbReference type="EMBL" id="GMR56240.1"/>
    </source>
</evidence>
<dbReference type="InterPro" id="IPR052793">
    <property type="entry name" value="EJC-associated_protein"/>
</dbReference>
<evidence type="ECO:0000313" key="3">
    <source>
        <dbReference type="Proteomes" id="UP001328107"/>
    </source>
</evidence>
<evidence type="ECO:0000256" key="1">
    <source>
        <dbReference type="SAM" id="MobiDB-lite"/>
    </source>
</evidence>
<sequence length="238" mass="26463">VKEGRFWIDRLKSQCISEMETVAQARSVYGALHGKHWPAVNPKTLNIKFGTQEELNAALAGKSLPDRESHESGGDRESKAGGDVTAAALPFHLFFEEVYWRNPEDLRESSPNCDGSAMEWWNAPSPPTPQNGSHVVTPSGSVLHFSLMWTPNGPDGIHPSVMAGYPAPPGYNGPTIEILELARDDFNRNRTKDADEKEREERSKSIAEGEIDTEEPDLPQKTTEDLFKITETLPAIYY</sequence>
<keyword evidence="3" id="KW-1185">Reference proteome</keyword>
<dbReference type="PANTHER" id="PTHR46589:SF1">
    <property type="entry name" value="APOPTOTIC CHROMATIN CONDENSATION INDUCER IN THE NUCLEUS"/>
    <property type="match status" value="1"/>
</dbReference>
<dbReference type="AlphaFoldDB" id="A0AAN5D561"/>
<organism evidence="2 3">
    <name type="scientific">Pristionchus mayeri</name>
    <dbReference type="NCBI Taxonomy" id="1317129"/>
    <lineage>
        <taxon>Eukaryota</taxon>
        <taxon>Metazoa</taxon>
        <taxon>Ecdysozoa</taxon>
        <taxon>Nematoda</taxon>
        <taxon>Chromadorea</taxon>
        <taxon>Rhabditida</taxon>
        <taxon>Rhabditina</taxon>
        <taxon>Diplogasteromorpha</taxon>
        <taxon>Diplogasteroidea</taxon>
        <taxon>Neodiplogasteridae</taxon>
        <taxon>Pristionchus</taxon>
    </lineage>
</organism>
<protein>
    <submittedName>
        <fullName evidence="2">Uncharacterized protein</fullName>
    </submittedName>
</protein>
<feature type="region of interest" description="Disordered" evidence="1">
    <location>
        <begin position="187"/>
        <end position="222"/>
    </location>
</feature>
<proteinExistence type="predicted"/>
<dbReference type="Proteomes" id="UP001328107">
    <property type="component" value="Unassembled WGS sequence"/>
</dbReference>
<feature type="non-terminal residue" evidence="2">
    <location>
        <position position="238"/>
    </location>
</feature>